<keyword evidence="3" id="KW-1185">Reference proteome</keyword>
<dbReference type="AlphaFoldDB" id="A0AAJ0D5L3"/>
<feature type="compositionally biased region" description="Polar residues" evidence="1">
    <location>
        <begin position="220"/>
        <end position="246"/>
    </location>
</feature>
<gene>
    <name evidence="2" type="ORF">LTR09_012070</name>
</gene>
<sequence length="542" mass="59681">MCGVPFWTQQQREDIEICLQLLVPLMEDFVFGISVVLSSDDSPDDDLSAHESARTAVMGWFVRMAVTRYMSGTSWLPAGSTAVVRPDVNDTWRQDAERKEFMLISFSRLLGDSVGNDYAFLVENDVLWMKVLKQVRVSKHSLTVDAITDLLALETTIHKSSLAKSHKQIKDTTTIDDIKLIPTSYHNVKSYQQDWMQRKLFKNAGSSSSRPSPPVEPQAGYSTGKNEASSSKPAPRSQPQASITGDSRSSSRTQDQQAGTGSRSSSQFRAIAVPSQGPPPYPKRDSTPGPPTQSQAVPRRGRPRPFEIDPPSSRDTSEGSSHHGPEAGSGSASQRGDSPVAGPSTRVGESKLQPPLRVQRRPGSPGRDPYIMTAYFVVPFNSSLDDGNMEFTTAVHDDNGTAVVQAETVRMNRPNLGQYLINRSQGVRRLLVNFECQVEFTFSSNLQREDIEISLDVFRSLLPEFEFGFQVVMAPGLFDDTPTGCRLASGAVLEWFIDDALGRHISALGVLRERTTAVVKRDVDDTFGQGIDFKLVSFSQPS</sequence>
<reference evidence="2" key="1">
    <citation type="submission" date="2023-04" db="EMBL/GenBank/DDBJ databases">
        <title>Black Yeasts Isolated from many extreme environments.</title>
        <authorList>
            <person name="Coleine C."/>
            <person name="Stajich J.E."/>
            <person name="Selbmann L."/>
        </authorList>
    </citation>
    <scope>NUCLEOTIDE SEQUENCE</scope>
    <source>
        <strain evidence="2">CCFEE 5312</strain>
    </source>
</reference>
<dbReference type="Proteomes" id="UP001271007">
    <property type="component" value="Unassembled WGS sequence"/>
</dbReference>
<feature type="compositionally biased region" description="Basic and acidic residues" evidence="1">
    <location>
        <begin position="315"/>
        <end position="325"/>
    </location>
</feature>
<protein>
    <submittedName>
        <fullName evidence="2">Uncharacterized protein</fullName>
    </submittedName>
</protein>
<feature type="region of interest" description="Disordered" evidence="1">
    <location>
        <begin position="203"/>
        <end position="365"/>
    </location>
</feature>
<feature type="compositionally biased region" description="Polar residues" evidence="1">
    <location>
        <begin position="253"/>
        <end position="268"/>
    </location>
</feature>
<name>A0AAJ0D5L3_9PEZI</name>
<accession>A0AAJ0D5L3</accession>
<organism evidence="2 3">
    <name type="scientific">Extremus antarcticus</name>
    <dbReference type="NCBI Taxonomy" id="702011"/>
    <lineage>
        <taxon>Eukaryota</taxon>
        <taxon>Fungi</taxon>
        <taxon>Dikarya</taxon>
        <taxon>Ascomycota</taxon>
        <taxon>Pezizomycotina</taxon>
        <taxon>Dothideomycetes</taxon>
        <taxon>Dothideomycetidae</taxon>
        <taxon>Mycosphaerellales</taxon>
        <taxon>Extremaceae</taxon>
        <taxon>Extremus</taxon>
    </lineage>
</organism>
<proteinExistence type="predicted"/>
<evidence type="ECO:0000313" key="3">
    <source>
        <dbReference type="Proteomes" id="UP001271007"/>
    </source>
</evidence>
<comment type="caution">
    <text evidence="2">The sequence shown here is derived from an EMBL/GenBank/DDBJ whole genome shotgun (WGS) entry which is preliminary data.</text>
</comment>
<evidence type="ECO:0000256" key="1">
    <source>
        <dbReference type="SAM" id="MobiDB-lite"/>
    </source>
</evidence>
<evidence type="ECO:0000313" key="2">
    <source>
        <dbReference type="EMBL" id="KAK3046485.1"/>
    </source>
</evidence>
<dbReference type="EMBL" id="JAWDJX010000091">
    <property type="protein sequence ID" value="KAK3046485.1"/>
    <property type="molecule type" value="Genomic_DNA"/>
</dbReference>